<gene>
    <name evidence="2" type="ORF">SAMN05443575_0297</name>
</gene>
<keyword evidence="3" id="KW-1185">Reference proteome</keyword>
<organism evidence="2 3">
    <name type="scientific">Jatrophihabitans endophyticus</name>
    <dbReference type="NCBI Taxonomy" id="1206085"/>
    <lineage>
        <taxon>Bacteria</taxon>
        <taxon>Bacillati</taxon>
        <taxon>Actinomycetota</taxon>
        <taxon>Actinomycetes</taxon>
        <taxon>Jatrophihabitantales</taxon>
        <taxon>Jatrophihabitantaceae</taxon>
        <taxon>Jatrophihabitans</taxon>
    </lineage>
</organism>
<proteinExistence type="predicted"/>
<evidence type="ECO:0000313" key="2">
    <source>
        <dbReference type="EMBL" id="SHF56133.1"/>
    </source>
</evidence>
<feature type="compositionally biased region" description="Low complexity" evidence="1">
    <location>
        <begin position="126"/>
        <end position="146"/>
    </location>
</feature>
<reference evidence="3" key="1">
    <citation type="submission" date="2016-11" db="EMBL/GenBank/DDBJ databases">
        <authorList>
            <person name="Varghese N."/>
            <person name="Submissions S."/>
        </authorList>
    </citation>
    <scope>NUCLEOTIDE SEQUENCE [LARGE SCALE GENOMIC DNA]</scope>
    <source>
        <strain evidence="3">DSM 45627</strain>
    </source>
</reference>
<dbReference type="STRING" id="1206085.SAMN05443575_0297"/>
<dbReference type="AlphaFoldDB" id="A0A1M5CN39"/>
<accession>A0A1M5CN39</accession>
<sequence>MTAMNPHPELVDGVDVDAVAAAVRGCAGVADLAEGPAGSVVSYLPGRRVAGVHVAADHVVAQVRLEWGATVPDVAGRIRVAVAPAVGARRVDVVVADVDSPPGWDDETPDAPDDRSTGRNEASTWTTAPGAAHAAPSSASTTPTGAEIRPPS</sequence>
<name>A0A1M5CN39_9ACTN</name>
<evidence type="ECO:0000256" key="1">
    <source>
        <dbReference type="SAM" id="MobiDB-lite"/>
    </source>
</evidence>
<evidence type="ECO:0008006" key="4">
    <source>
        <dbReference type="Google" id="ProtNLM"/>
    </source>
</evidence>
<protein>
    <recommendedName>
        <fullName evidence="4">Asp23 family, cell envelope-related function</fullName>
    </recommendedName>
</protein>
<feature type="region of interest" description="Disordered" evidence="1">
    <location>
        <begin position="97"/>
        <end position="152"/>
    </location>
</feature>
<evidence type="ECO:0000313" key="3">
    <source>
        <dbReference type="Proteomes" id="UP000186132"/>
    </source>
</evidence>
<dbReference type="Proteomes" id="UP000186132">
    <property type="component" value="Unassembled WGS sequence"/>
</dbReference>
<dbReference type="EMBL" id="FQVU01000001">
    <property type="protein sequence ID" value="SHF56133.1"/>
    <property type="molecule type" value="Genomic_DNA"/>
</dbReference>